<keyword evidence="8" id="KW-0378">Hydrolase</keyword>
<feature type="region of interest" description="Disordered" evidence="11">
    <location>
        <begin position="186"/>
        <end position="221"/>
    </location>
</feature>
<dbReference type="GO" id="GO:0003964">
    <property type="term" value="F:RNA-directed DNA polymerase activity"/>
    <property type="evidence" value="ECO:0007669"/>
    <property type="project" value="UniProtKB-KW"/>
</dbReference>
<dbReference type="GO" id="GO:0006508">
    <property type="term" value="P:proteolysis"/>
    <property type="evidence" value="ECO:0007669"/>
    <property type="project" value="UniProtKB-KW"/>
</dbReference>
<feature type="domain" description="Reverse transcriptase" evidence="12">
    <location>
        <begin position="1060"/>
        <end position="1197"/>
    </location>
</feature>
<evidence type="ECO:0000256" key="6">
    <source>
        <dbReference type="ARBA" id="ARBA00022750"/>
    </source>
</evidence>
<dbReference type="InterPro" id="IPR043128">
    <property type="entry name" value="Rev_trsase/Diguanyl_cyclase"/>
</dbReference>
<keyword evidence="5" id="KW-0540">Nuclease</keyword>
<feature type="compositionally biased region" description="Basic and acidic residues" evidence="11">
    <location>
        <begin position="52"/>
        <end position="65"/>
    </location>
</feature>
<comment type="caution">
    <text evidence="14">The sequence shown here is derived from an EMBL/GenBank/DDBJ whole genome shotgun (WGS) entry which is preliminary data.</text>
</comment>
<keyword evidence="6" id="KW-0064">Aspartyl protease</keyword>
<dbReference type="Pfam" id="PF00078">
    <property type="entry name" value="RVT_1"/>
    <property type="match status" value="1"/>
</dbReference>
<evidence type="ECO:0000256" key="10">
    <source>
        <dbReference type="SAM" id="Coils"/>
    </source>
</evidence>
<organism evidence="14 15">
    <name type="scientific">Rhizoctonia solani</name>
    <dbReference type="NCBI Taxonomy" id="456999"/>
    <lineage>
        <taxon>Eukaryota</taxon>
        <taxon>Fungi</taxon>
        <taxon>Dikarya</taxon>
        <taxon>Basidiomycota</taxon>
        <taxon>Agaricomycotina</taxon>
        <taxon>Agaricomycetes</taxon>
        <taxon>Cantharellales</taxon>
        <taxon>Ceratobasidiaceae</taxon>
        <taxon>Rhizoctonia</taxon>
    </lineage>
</organism>
<keyword evidence="10" id="KW-0175">Coiled coil</keyword>
<evidence type="ECO:0000256" key="2">
    <source>
        <dbReference type="ARBA" id="ARBA00022670"/>
    </source>
</evidence>
<evidence type="ECO:0000256" key="11">
    <source>
        <dbReference type="SAM" id="MobiDB-lite"/>
    </source>
</evidence>
<feature type="compositionally biased region" description="Polar residues" evidence="11">
    <location>
        <begin position="100"/>
        <end position="116"/>
    </location>
</feature>
<dbReference type="GO" id="GO:0004190">
    <property type="term" value="F:aspartic-type endopeptidase activity"/>
    <property type="evidence" value="ECO:0007669"/>
    <property type="project" value="UniProtKB-KW"/>
</dbReference>
<feature type="compositionally biased region" description="Basic and acidic residues" evidence="11">
    <location>
        <begin position="86"/>
        <end position="95"/>
    </location>
</feature>
<evidence type="ECO:0000259" key="12">
    <source>
        <dbReference type="Pfam" id="PF00078"/>
    </source>
</evidence>
<dbReference type="Proteomes" id="UP000650582">
    <property type="component" value="Unassembled WGS sequence"/>
</dbReference>
<gene>
    <name evidence="14" type="ORF">RHS04_00782</name>
</gene>
<keyword evidence="9" id="KW-0695">RNA-directed DNA polymerase</keyword>
<evidence type="ECO:0000313" key="14">
    <source>
        <dbReference type="EMBL" id="KAF8685482.1"/>
    </source>
</evidence>
<feature type="region of interest" description="Disordered" evidence="11">
    <location>
        <begin position="1"/>
        <end position="149"/>
    </location>
</feature>
<dbReference type="InterPro" id="IPR041373">
    <property type="entry name" value="RT_RNaseH"/>
</dbReference>
<evidence type="ECO:0000256" key="7">
    <source>
        <dbReference type="ARBA" id="ARBA00022759"/>
    </source>
</evidence>
<keyword evidence="4" id="KW-0548">Nucleotidyltransferase</keyword>
<keyword evidence="2" id="KW-0645">Protease</keyword>
<evidence type="ECO:0000256" key="8">
    <source>
        <dbReference type="ARBA" id="ARBA00022801"/>
    </source>
</evidence>
<proteinExistence type="predicted"/>
<feature type="region of interest" description="Disordered" evidence="11">
    <location>
        <begin position="453"/>
        <end position="496"/>
    </location>
</feature>
<dbReference type="GO" id="GO:0004519">
    <property type="term" value="F:endonuclease activity"/>
    <property type="evidence" value="ECO:0007669"/>
    <property type="project" value="UniProtKB-KW"/>
</dbReference>
<dbReference type="CDD" id="cd01647">
    <property type="entry name" value="RT_LTR"/>
    <property type="match status" value="1"/>
</dbReference>
<feature type="region of interest" description="Disordered" evidence="11">
    <location>
        <begin position="720"/>
        <end position="799"/>
    </location>
</feature>
<feature type="compositionally biased region" description="Polar residues" evidence="11">
    <location>
        <begin position="29"/>
        <end position="49"/>
    </location>
</feature>
<feature type="coiled-coil region" evidence="10">
    <location>
        <begin position="422"/>
        <end position="449"/>
    </location>
</feature>
<evidence type="ECO:0000256" key="5">
    <source>
        <dbReference type="ARBA" id="ARBA00022722"/>
    </source>
</evidence>
<dbReference type="InterPro" id="IPR000477">
    <property type="entry name" value="RT_dom"/>
</dbReference>
<dbReference type="InterPro" id="IPR043502">
    <property type="entry name" value="DNA/RNA_pol_sf"/>
</dbReference>
<feature type="domain" description="Reverse transcriptase RNase H-like" evidence="13">
    <location>
        <begin position="1313"/>
        <end position="1419"/>
    </location>
</feature>
<keyword evidence="7" id="KW-0255">Endonuclease</keyword>
<dbReference type="Gene3D" id="3.30.70.270">
    <property type="match status" value="2"/>
</dbReference>
<feature type="region of interest" description="Disordered" evidence="11">
    <location>
        <begin position="1484"/>
        <end position="1517"/>
    </location>
</feature>
<reference evidence="14" key="1">
    <citation type="submission" date="2020-09" db="EMBL/GenBank/DDBJ databases">
        <title>Comparative genome analyses of four rice-infecting Rhizoctonia solani isolates reveal extensive enrichment of homogalacturonan modification genes.</title>
        <authorList>
            <person name="Lee D.-Y."/>
            <person name="Jeon J."/>
            <person name="Kim K.-T."/>
            <person name="Cheong K."/>
            <person name="Song H."/>
            <person name="Choi G."/>
            <person name="Ko J."/>
            <person name="Opiyo S.O."/>
            <person name="Zuo S."/>
            <person name="Madhav S."/>
            <person name="Lee Y.-H."/>
            <person name="Wang G.-L."/>
        </authorList>
    </citation>
    <scope>NUCLEOTIDE SEQUENCE</scope>
    <source>
        <strain evidence="14">AG1-IA YN-7</strain>
    </source>
</reference>
<dbReference type="EC" id="2.7.7.49" evidence="1"/>
<dbReference type="Gene3D" id="3.10.10.10">
    <property type="entry name" value="HIV Type 1 Reverse Transcriptase, subunit A, domain 1"/>
    <property type="match status" value="1"/>
</dbReference>
<dbReference type="EMBL" id="JACYCC010000021">
    <property type="protein sequence ID" value="KAF8685482.1"/>
    <property type="molecule type" value="Genomic_DNA"/>
</dbReference>
<dbReference type="PANTHER" id="PTHR33064">
    <property type="entry name" value="POL PROTEIN"/>
    <property type="match status" value="1"/>
</dbReference>
<name>A0A8H7HFY9_9AGAM</name>
<dbReference type="SUPFAM" id="SSF56672">
    <property type="entry name" value="DNA/RNA polymerases"/>
    <property type="match status" value="1"/>
</dbReference>
<feature type="compositionally biased region" description="Low complexity" evidence="11">
    <location>
        <begin position="461"/>
        <end position="474"/>
    </location>
</feature>
<evidence type="ECO:0000259" key="13">
    <source>
        <dbReference type="Pfam" id="PF17917"/>
    </source>
</evidence>
<dbReference type="InterPro" id="IPR021109">
    <property type="entry name" value="Peptidase_aspartic_dom_sf"/>
</dbReference>
<sequence length="1517" mass="169044">MATHSRSTARCSRGGTGADIHLFPPPRTPVSTQYIRIAQSTKIPITRAQQEAARRAKDRPEIRIDEDSDADLSPSEEENTLEEEDPCRPLDDSIRRKIQSQRGPSPTSSPFSTINLSDLEPSQPPSRERSDSEATAVPPPPPSTSLWQSQNSHALGTNLLSQSPTSYPTPPNLRSQALQLTGLTQPRHASPTTQAPTKQLPQTTTPQSPTKPPSPGMAGANDQNLHWARERLRDLDRFDGKELTAKQVESTWRKRFSRMVNAYKVNDEQQRNLWLEHLEEPSLASEWAERMETEGKIDTWDALVKELGLRWPAPDEVEKQKERTERWYQHVINKEKLGTKTEGIGGGAEPYYVVWAREHMALAAEMGAGKTGEEKFMVEWTWHRALPSTIKGLLPKELSKYKTIAELCKDVIGIEYDQVLVLTRAEKAQKETENLVGQLNKRIASLEIQSRATTHMADPSQTTAQPKAPAATPKGAITQSNAPAKSTKGRGQTFGKNPTGYDLYQAAVSNLPTDWLSMQNYPLTPGTFSQSASICTRCGKGSHASEVCYRRALPEKEIEWRKRAREELGSIKPGPTKAEIFQVLVEKFGKEVAEILPNNAHMPPTLPFQQWTYLTADKNHAVKTRGTIDAGSQANVLDAALWAANESNLGPLKPSQTLLRVADGKASQCLGQWSGQVKLAGQTLRSNFEVFDSGGAFEVLLGKPWLTQVKATQSFVDDTLHLPGLKPIPNAYPLTEKRTEEPEESEEPKGELKTEPREELKVEPKVEEAKVELKEEEPKEEPKEEPRQEQTRRRSRRLAAKGSRYWVPETQVALLEAEVGMRGTGPGEGGQETPQARLDKAVARAKQALARQKRAEALALEEELEILNINKVHDAHLPVNQSQRQTNPFAAERVAKIQNRVVVGDNLSESQKASIRALVASYADVFALDLSEVRAVKTHSHKLNIPPETKFRTRVGQKPLSQAQRTWLYSTLDEMEAANIIKQVPNTFPVAVSPTNVVPKPGGAEEPSLEYIQMLANRACKEVGIPVRYPSPTPPPTAPTRKEEKFRLVHNFAEVNEVTQIPAFPMGDLAAKQRNVAGYKRVCTIDFASGFNALPMEESSIKYTGFYVEGRGHYVYLCMPFGLTGAPTAFCEMLADALYDLLGDGAEVWMDNICLAFNDFDKGLSKLGRLLDRCRVRGLSIAPAKTHLFMEEAVFAGAKVSERGIEPDRRKVQAILEWPEPTSVLEVMGFLGITGAFRAKIKDYARIAQPLSDLVRTVKVKKRADGRSVKGEYKRALENAKVELTDEAKKAFIELKLILTTNPVLRAPEYDGRSFRITTDGSKYGFGAMLLQEWDEEDTRSGTTKKISYPIAFASKRTSQTEEKYAPFLLEFAALKFAFDSFAQIIAAQDIEVETDCKALADLLGNKKISSTHERWRNTIVAHRIVAVRHQPGAENPVCDGLSRMWQYQEDSEEGNGREETVDPDWEAHKGLLVEVQYVMEDTEAGETLRRGSGRRRFDTGKHREGTEASRAPSGWI</sequence>
<evidence type="ECO:0000256" key="4">
    <source>
        <dbReference type="ARBA" id="ARBA00022695"/>
    </source>
</evidence>
<feature type="compositionally biased region" description="Acidic residues" evidence="11">
    <location>
        <begin position="66"/>
        <end position="85"/>
    </location>
</feature>
<keyword evidence="3" id="KW-0808">Transferase</keyword>
<dbReference type="CDD" id="cd00303">
    <property type="entry name" value="retropepsin_like"/>
    <property type="match status" value="1"/>
</dbReference>
<dbReference type="PANTHER" id="PTHR33064:SF37">
    <property type="entry name" value="RIBONUCLEASE H"/>
    <property type="match status" value="1"/>
</dbReference>
<dbReference type="Pfam" id="PF17917">
    <property type="entry name" value="RT_RNaseH"/>
    <property type="match status" value="1"/>
</dbReference>
<evidence type="ECO:0000256" key="9">
    <source>
        <dbReference type="ARBA" id="ARBA00022918"/>
    </source>
</evidence>
<protein>
    <recommendedName>
        <fullName evidence="1">RNA-directed DNA polymerase</fullName>
        <ecNumber evidence="1">2.7.7.49</ecNumber>
    </recommendedName>
</protein>
<feature type="compositionally biased region" description="Low complexity" evidence="11">
    <location>
        <begin position="191"/>
        <end position="208"/>
    </location>
</feature>
<feature type="coiled-coil region" evidence="10">
    <location>
        <begin position="843"/>
        <end position="870"/>
    </location>
</feature>
<dbReference type="InterPro" id="IPR051320">
    <property type="entry name" value="Viral_Replic_Matur_Polypro"/>
</dbReference>
<dbReference type="Gene3D" id="2.40.70.10">
    <property type="entry name" value="Acid Proteases"/>
    <property type="match status" value="1"/>
</dbReference>
<feature type="compositionally biased region" description="Basic and acidic residues" evidence="11">
    <location>
        <begin position="747"/>
        <end position="792"/>
    </location>
</feature>
<evidence type="ECO:0000256" key="3">
    <source>
        <dbReference type="ARBA" id="ARBA00022679"/>
    </source>
</evidence>
<feature type="compositionally biased region" description="Polar residues" evidence="11">
    <location>
        <begin position="1"/>
        <end position="10"/>
    </location>
</feature>
<feature type="compositionally biased region" description="Basic and acidic residues" evidence="11">
    <location>
        <begin position="1496"/>
        <end position="1508"/>
    </location>
</feature>
<accession>A0A8H7HFY9</accession>
<evidence type="ECO:0000313" key="15">
    <source>
        <dbReference type="Proteomes" id="UP000650582"/>
    </source>
</evidence>
<evidence type="ECO:0000256" key="1">
    <source>
        <dbReference type="ARBA" id="ARBA00012493"/>
    </source>
</evidence>